<dbReference type="PANTHER" id="PTHR11937">
    <property type="entry name" value="ACTIN"/>
    <property type="match status" value="1"/>
</dbReference>
<gene>
    <name evidence="2" type="ORF">BLNAU_2440</name>
</gene>
<organism evidence="2 3">
    <name type="scientific">Blattamonas nauphoetae</name>
    <dbReference type="NCBI Taxonomy" id="2049346"/>
    <lineage>
        <taxon>Eukaryota</taxon>
        <taxon>Metamonada</taxon>
        <taxon>Preaxostyla</taxon>
        <taxon>Oxymonadida</taxon>
        <taxon>Blattamonas</taxon>
    </lineage>
</organism>
<dbReference type="Gene3D" id="3.90.640.10">
    <property type="entry name" value="Actin, Chain A, domain 4"/>
    <property type="match status" value="1"/>
</dbReference>
<dbReference type="InterPro" id="IPR043129">
    <property type="entry name" value="ATPase_NBD"/>
</dbReference>
<sequence length="381" mass="42182">MGLTLASFSKISMSGIKTIVLDNGSGYMKAGLANDAAPAVIEPTLIGSTKHQSVLFAPQQKSVFVGNEAYEKKGDLFLRYPIEHGHIRNWEDMETIWKEIFSQKLFCDPSKSRILVSSHPLCERANKEKLTERLFEEFKIPNLYVANSAILCIYATGTTSGLVVESGEGVTYSAPVHNGYYITEAVSRMNVAGKEITNYFARLLSESGHQFTSASDLETVKQIKENQCFFRSPTHQNPRDKSKFILPDGSSIQLGNERHEAAEVLYNPLLVGQECDGLGGMVASSLLSSPLDTRQNLALNIVVNGGTSRAEGFEERLKSELETKLSKTHPQLSFTIKVSENREIGAWIGGSVLASSMQDDAWMSKHEYQEYGAHYVHQKCL</sequence>
<dbReference type="SUPFAM" id="SSF53067">
    <property type="entry name" value="Actin-like ATPase domain"/>
    <property type="match status" value="2"/>
</dbReference>
<protein>
    <submittedName>
        <fullName evidence="2">Actin</fullName>
    </submittedName>
</protein>
<dbReference type="EMBL" id="JARBJD010000010">
    <property type="protein sequence ID" value="KAK2962607.1"/>
    <property type="molecule type" value="Genomic_DNA"/>
</dbReference>
<accession>A0ABQ9YFR9</accession>
<dbReference type="Proteomes" id="UP001281761">
    <property type="component" value="Unassembled WGS sequence"/>
</dbReference>
<proteinExistence type="inferred from homology"/>
<evidence type="ECO:0000313" key="3">
    <source>
        <dbReference type="Proteomes" id="UP001281761"/>
    </source>
</evidence>
<name>A0ABQ9YFR9_9EUKA</name>
<dbReference type="InterPro" id="IPR004000">
    <property type="entry name" value="Actin"/>
</dbReference>
<evidence type="ECO:0000313" key="2">
    <source>
        <dbReference type="EMBL" id="KAK2962607.1"/>
    </source>
</evidence>
<reference evidence="2 3" key="1">
    <citation type="journal article" date="2022" name="bioRxiv">
        <title>Genomics of Preaxostyla Flagellates Illuminates Evolutionary Transitions and the Path Towards Mitochondrial Loss.</title>
        <authorList>
            <person name="Novak L.V.F."/>
            <person name="Treitli S.C."/>
            <person name="Pyrih J."/>
            <person name="Halakuc P."/>
            <person name="Pipaliya S.V."/>
            <person name="Vacek V."/>
            <person name="Brzon O."/>
            <person name="Soukal P."/>
            <person name="Eme L."/>
            <person name="Dacks J.B."/>
            <person name="Karnkowska A."/>
            <person name="Elias M."/>
            <person name="Hampl V."/>
        </authorList>
    </citation>
    <scope>NUCLEOTIDE SEQUENCE [LARGE SCALE GENOMIC DNA]</scope>
    <source>
        <strain evidence="2">NAU3</strain>
        <tissue evidence="2">Gut</tissue>
    </source>
</reference>
<dbReference type="SMART" id="SM00268">
    <property type="entry name" value="ACTIN"/>
    <property type="match status" value="1"/>
</dbReference>
<dbReference type="Gene3D" id="3.30.420.40">
    <property type="match status" value="2"/>
</dbReference>
<keyword evidence="3" id="KW-1185">Reference proteome</keyword>
<comment type="similarity">
    <text evidence="1">Belongs to the actin family.</text>
</comment>
<evidence type="ECO:0000256" key="1">
    <source>
        <dbReference type="RuleBase" id="RU000487"/>
    </source>
</evidence>
<comment type="caution">
    <text evidence="2">The sequence shown here is derived from an EMBL/GenBank/DDBJ whole genome shotgun (WGS) entry which is preliminary data.</text>
</comment>
<dbReference type="PRINTS" id="PR00190">
    <property type="entry name" value="ACTIN"/>
</dbReference>
<dbReference type="Pfam" id="PF00022">
    <property type="entry name" value="Actin"/>
    <property type="match status" value="1"/>
</dbReference>